<dbReference type="AlphaFoldDB" id="A0A0C9R7E8"/>
<feature type="chain" id="PRO_5044541632" evidence="2">
    <location>
        <begin position="19"/>
        <end position="1086"/>
    </location>
</feature>
<accession>A0A9R1UAF2</accession>
<evidence type="ECO:0000313" key="4">
    <source>
        <dbReference type="Proteomes" id="UP000694866"/>
    </source>
</evidence>
<dbReference type="Proteomes" id="UP000694866">
    <property type="component" value="Unplaced"/>
</dbReference>
<evidence type="ECO:0000313" key="3">
    <source>
        <dbReference type="EMBL" id="JAG82016.1"/>
    </source>
</evidence>
<keyword evidence="2" id="KW-0732">Signal</keyword>
<sequence length="1086" mass="122430">MLVRPIVVILWMVVTAIAIPSPSYIAATENGKATPRHSYKYIIDDDNGVEQGKVETRSDELATGQYYVNGEQSSTDVKYFTDEWGYHPMVKYSASSGHSMANTQLALSEHVAQARVNDTNSTDDTQMIEPWSPNNFAIREITNDNEKVLKPYIEEVSESRATEGMNNTSLTTLEETRIIDNSGSFGQRIPNTQNSASTLPRQNETHHTTLELPHTSQSIIHHTVNLSPVITTKNSSSHHNSSVYNYETTLESIRKLFNMEAKEEINYKDPRNPQVFHREFASNQLAHQKHSYPVSGDNIDVQLLEKPPPQVSRTFSKPIVVAEVPNSEPFEYNTTFHCNDLTDDSTGSITSFTIDKTIPLTPAPSTLLSDTAVLVTPKIHSYSPITTSSVILNPIQAGVALMNAGEADFISSDTEQQLKLVSFNASASKEMEKLSSKSIVHPGLIIGTSDEAYGDEISKFNGRAAGIGTASYQTVEIQNSRELYDNNPVEEIHYPAEMAPQVVTINQLSPKYLNIPVYKNPRQVEQGKTYVDTVNANFGYQSILDRPELLLQELQTSPEAPPSTRLASHPDRQEKNNANALVNPMKHLENYVASKNLHGIKFPKEKATDEISFYPDARMKENHIYPEFESEKVFQNMQVNAQQTGMSLESGKRVKNNSQSNTKSSLQKLLTEEKQQNVYGHSTRIISTVPPTEIEKIEMKGISREIEKAIRQYSLSEDIGRSTIYIHIPTEDDSLLDIGNYDSQTIRGPQKSSETDVLNGKKLQEQHIVNPHQDTSQFYPFPEERVLEKAVTALNPYPKPIEKSLPQPVHKLLPHLSPLHISQPYPVEKIVEKQTPLQEPHPLETLTKPLELTNYIESTIHIPYGVQYGVSYQQIMNPPTNNLYDSNPGEPQMQTNGSDHLFQGYYLNKPVVPMKNAQLELTKRYGSLNQLSNNKQLQPQVQQPLQQSAPPIYLKKIHFTNQFVLPLHSRSIDHHIPSHRNLVYRAIDKGANKNLEYIGPVPLPQHALNLHQRNQLVHPLHQETLRFLTTVARSTGAGNLRRARLPDVHYQSRTSNFRQSKMEYGFKPPMVPSVQYDEQTATRVEN</sequence>
<protein>
    <submittedName>
        <fullName evidence="3">LCP16 protein ( 17protein )</fullName>
    </submittedName>
</protein>
<dbReference type="RefSeq" id="XP_011314921.1">
    <property type="nucleotide sequence ID" value="XM_011316619.1"/>
</dbReference>
<feature type="compositionally biased region" description="Polar residues" evidence="1">
    <location>
        <begin position="182"/>
        <end position="202"/>
    </location>
</feature>
<proteinExistence type="predicted"/>
<evidence type="ECO:0000256" key="1">
    <source>
        <dbReference type="SAM" id="MobiDB-lite"/>
    </source>
</evidence>
<reference evidence="3" key="1">
    <citation type="submission" date="2015-01" db="EMBL/GenBank/DDBJ databases">
        <title>Transcriptome Assembly of Fopius arisanus.</title>
        <authorList>
            <person name="Geib S."/>
        </authorList>
    </citation>
    <scope>NUCLEOTIDE SEQUENCE</scope>
</reference>
<dbReference type="OrthoDB" id="371494at2759"/>
<feature type="region of interest" description="Disordered" evidence="1">
    <location>
        <begin position="182"/>
        <end position="203"/>
    </location>
</feature>
<accession>A0A0C9R7E8</accession>
<dbReference type="KEGG" id="fas:105273905"/>
<gene>
    <name evidence="3" type="primary">17</name>
    <name evidence="3" type="synonym">LCP16</name>
    <name evidence="5" type="synonym">LOC105273905</name>
    <name evidence="3" type="ORF">g.8709</name>
</gene>
<name>A0A0C9R7E8_9HYME</name>
<feature type="signal peptide" evidence="2">
    <location>
        <begin position="1"/>
        <end position="18"/>
    </location>
</feature>
<evidence type="ECO:0000313" key="5">
    <source>
        <dbReference type="RefSeq" id="XP_011314921.1"/>
    </source>
</evidence>
<evidence type="ECO:0000256" key="2">
    <source>
        <dbReference type="SAM" id="SignalP"/>
    </source>
</evidence>
<reference evidence="5" key="2">
    <citation type="submission" date="2025-04" db="UniProtKB">
        <authorList>
            <consortium name="RefSeq"/>
        </authorList>
    </citation>
    <scope>IDENTIFICATION</scope>
    <source>
        <strain evidence="5">USDA-PBARC FA_bdor</strain>
        <tissue evidence="5">Whole organism</tissue>
    </source>
</reference>
<dbReference type="EMBL" id="GBYB01012249">
    <property type="protein sequence ID" value="JAG82016.1"/>
    <property type="molecule type" value="Transcribed_RNA"/>
</dbReference>
<dbReference type="GeneID" id="105273905"/>
<organism evidence="3">
    <name type="scientific">Fopius arisanus</name>
    <dbReference type="NCBI Taxonomy" id="64838"/>
    <lineage>
        <taxon>Eukaryota</taxon>
        <taxon>Metazoa</taxon>
        <taxon>Ecdysozoa</taxon>
        <taxon>Arthropoda</taxon>
        <taxon>Hexapoda</taxon>
        <taxon>Insecta</taxon>
        <taxon>Pterygota</taxon>
        <taxon>Neoptera</taxon>
        <taxon>Endopterygota</taxon>
        <taxon>Hymenoptera</taxon>
        <taxon>Apocrita</taxon>
        <taxon>Ichneumonoidea</taxon>
        <taxon>Braconidae</taxon>
        <taxon>Opiinae</taxon>
        <taxon>Fopius</taxon>
    </lineage>
</organism>
<keyword evidence="4" id="KW-1185">Reference proteome</keyword>